<reference evidence="1" key="1">
    <citation type="submission" date="2017-04" db="EMBL/GenBank/DDBJ databases">
        <authorList>
            <person name="Afonso C.L."/>
            <person name="Miller P.J."/>
            <person name="Scott M.A."/>
            <person name="Spackman E."/>
            <person name="Goraichik I."/>
            <person name="Dimitrov K.M."/>
            <person name="Suarez D.L."/>
            <person name="Swayne D.E."/>
        </authorList>
    </citation>
    <scope>NUCLEOTIDE SEQUENCE</scope>
    <source>
        <strain evidence="1">NZ3</strain>
    </source>
</reference>
<dbReference type="Proteomes" id="UP000244093">
    <property type="component" value="Unassembled WGS sequence"/>
</dbReference>
<evidence type="ECO:0000313" key="2">
    <source>
        <dbReference type="Proteomes" id="UP000244093"/>
    </source>
</evidence>
<proteinExistence type="predicted"/>
<comment type="caution">
    <text evidence="1">The sequence shown here is derived from an EMBL/GenBank/DDBJ whole genome shotgun (WGS) entry which is preliminary data.</text>
</comment>
<organism evidence="1 2">
    <name type="scientific">Zestosphaera tikiterensis</name>
    <dbReference type="NCBI Taxonomy" id="1973259"/>
    <lineage>
        <taxon>Archaea</taxon>
        <taxon>Thermoproteota</taxon>
        <taxon>Thermoprotei</taxon>
        <taxon>Desulfurococcales</taxon>
        <taxon>Desulfurococcaceae</taxon>
        <taxon>Zestosphaera</taxon>
    </lineage>
</organism>
<dbReference type="EMBL" id="NBVN01000007">
    <property type="protein sequence ID" value="PUA31732.1"/>
    <property type="molecule type" value="Genomic_DNA"/>
</dbReference>
<accession>A0A2R7Y4H4</accession>
<reference evidence="1" key="2">
    <citation type="journal article" date="2018" name="Syst. Appl. Microbiol.">
        <title>A new symbiotic nanoarchaeote (Candidatus Nanoclepta minutus) and its host (Zestosphaera tikiterensis gen. nov., sp. nov.) from a New Zealand hot spring.</title>
        <authorList>
            <person name="St John E."/>
            <person name="Liu Y."/>
            <person name="Podar M."/>
            <person name="Stott M.B."/>
            <person name="Meneghin J."/>
            <person name="Chen Z."/>
            <person name="Lagutin K."/>
            <person name="Mitchell K."/>
            <person name="Reysenbach A.L."/>
        </authorList>
    </citation>
    <scope>NUCLEOTIDE SEQUENCE [LARGE SCALE GENOMIC DNA]</scope>
    <source>
        <strain evidence="1">NZ3</strain>
    </source>
</reference>
<protein>
    <submittedName>
        <fullName evidence="1">Uncharacterized protein</fullName>
    </submittedName>
</protein>
<dbReference type="AlphaFoldDB" id="A0A2R7Y4H4"/>
<name>A0A2R7Y4H4_9CREN</name>
<sequence length="119" mass="13819">VKRTNREFGTLEDLVGDLPLTMRTAFEILYLLSLGEQDEVLEKGRVLMGDEFKRYCEVIKELKELISTEDPNKSVAGEILDLSSFDEYHFELFLKLWLYLVLRLGRALNKLSGLHGMFF</sequence>
<gene>
    <name evidence="1" type="ORF">B7O98_08905</name>
</gene>
<evidence type="ECO:0000313" key="1">
    <source>
        <dbReference type="EMBL" id="PUA31732.1"/>
    </source>
</evidence>
<feature type="non-terminal residue" evidence="1">
    <location>
        <position position="1"/>
    </location>
</feature>